<dbReference type="EMBL" id="JAQQXT010000001">
    <property type="protein sequence ID" value="MDC8769947.1"/>
    <property type="molecule type" value="Genomic_DNA"/>
</dbReference>
<sequence length="464" mass="51721">MKLLASWLAALFLSAPSGASWAQASTAAPAMAAASAVEQFIARYSKTYTELGLGGEMALSYIQNIQHIVQSSDVPRQQALFDELSHQLQALDPAAGSSCQRLQLRQIAYELALQQQKLALLRSYLALGERAVLSDQGLAKTSLGKDWYAFLRQAWLTMDSSPEALMAMGRSELERALGRYRALQARMGYAGRDQAFVDYLAGPAFSYPPDQTPQADYEARQAIVYQHMHKLFVPTAIAPPQIRRSDLGSALPVDGYYEPDESTFYFNRAQATYGRRNIDWLLLHESTPGHHYQSRYALEQRGCPTGLPHGFYSAYAEGWGAYVEEFGRELGLYQQDSDALGAVEWDLVRSIRVVLDVGINYFDWSEAQAHEFWQSQLPMLPALAEREITRVRNWPVQAITYKQGAVMLRQLREAARLREGPAFDIRVFHDKVLKHGPLPLALLAEMVEGAAQTAGSKPAPSLAQ</sequence>
<feature type="signal peptide" evidence="1">
    <location>
        <begin position="1"/>
        <end position="22"/>
    </location>
</feature>
<dbReference type="Proteomes" id="UP001221189">
    <property type="component" value="Unassembled WGS sequence"/>
</dbReference>
<reference evidence="2 3" key="1">
    <citation type="submission" date="2022-10" db="EMBL/GenBank/DDBJ databases">
        <title>Paucibacter sp. hw1 Genome sequencing.</title>
        <authorList>
            <person name="Park S."/>
        </authorList>
    </citation>
    <scope>NUCLEOTIDE SEQUENCE [LARGE SCALE GENOMIC DNA]</scope>
    <source>
        <strain evidence="3">hw1</strain>
    </source>
</reference>
<organism evidence="2 3">
    <name type="scientific">Roseateles albus</name>
    <dbReference type="NCBI Taxonomy" id="2987525"/>
    <lineage>
        <taxon>Bacteria</taxon>
        <taxon>Pseudomonadati</taxon>
        <taxon>Pseudomonadota</taxon>
        <taxon>Betaproteobacteria</taxon>
        <taxon>Burkholderiales</taxon>
        <taxon>Sphaerotilaceae</taxon>
        <taxon>Roseateles</taxon>
    </lineage>
</organism>
<keyword evidence="1" id="KW-0732">Signal</keyword>
<accession>A0ABT5K7K5</accession>
<evidence type="ECO:0000256" key="1">
    <source>
        <dbReference type="SAM" id="SignalP"/>
    </source>
</evidence>
<gene>
    <name evidence="2" type="ORF">PRZ03_00075</name>
</gene>
<dbReference type="RefSeq" id="WP_273598457.1">
    <property type="nucleotide sequence ID" value="NZ_JAQQXT010000001.1"/>
</dbReference>
<feature type="chain" id="PRO_5046154783" evidence="1">
    <location>
        <begin position="23"/>
        <end position="464"/>
    </location>
</feature>
<dbReference type="PANTHER" id="PTHR33361:SF2">
    <property type="entry name" value="DUF885 DOMAIN-CONTAINING PROTEIN"/>
    <property type="match status" value="1"/>
</dbReference>
<keyword evidence="3" id="KW-1185">Reference proteome</keyword>
<protein>
    <submittedName>
        <fullName evidence="2">DUF885 domain-containing protein</fullName>
    </submittedName>
</protein>
<evidence type="ECO:0000313" key="2">
    <source>
        <dbReference type="EMBL" id="MDC8769947.1"/>
    </source>
</evidence>
<comment type="caution">
    <text evidence="2">The sequence shown here is derived from an EMBL/GenBank/DDBJ whole genome shotgun (WGS) entry which is preliminary data.</text>
</comment>
<evidence type="ECO:0000313" key="3">
    <source>
        <dbReference type="Proteomes" id="UP001221189"/>
    </source>
</evidence>
<dbReference type="InterPro" id="IPR010281">
    <property type="entry name" value="DUF885"/>
</dbReference>
<name>A0ABT5K7K5_9BURK</name>
<proteinExistence type="predicted"/>
<dbReference type="Pfam" id="PF05960">
    <property type="entry name" value="DUF885"/>
    <property type="match status" value="1"/>
</dbReference>
<dbReference type="PANTHER" id="PTHR33361">
    <property type="entry name" value="GLR0591 PROTEIN"/>
    <property type="match status" value="1"/>
</dbReference>